<comment type="catalytic activity">
    <reaction evidence="6">
        <text>D-glyceraldehyde + pyruvate = 2-dehydro-3-deoxy-L-galactonate</text>
        <dbReference type="Rhea" id="RHEA:80055"/>
        <dbReference type="ChEBI" id="CHEBI:15361"/>
        <dbReference type="ChEBI" id="CHEBI:17378"/>
        <dbReference type="ChEBI" id="CHEBI:75545"/>
    </reaction>
</comment>
<dbReference type="InterPro" id="IPR005000">
    <property type="entry name" value="Aldolase/citrate-lyase_domain"/>
</dbReference>
<evidence type="ECO:0000313" key="9">
    <source>
        <dbReference type="Proteomes" id="UP000237717"/>
    </source>
</evidence>
<organism evidence="8 9">
    <name type="scientific">Agrobacterium tumefaciens</name>
    <dbReference type="NCBI Taxonomy" id="358"/>
    <lineage>
        <taxon>Bacteria</taxon>
        <taxon>Pseudomonadati</taxon>
        <taxon>Pseudomonadota</taxon>
        <taxon>Alphaproteobacteria</taxon>
        <taxon>Hyphomicrobiales</taxon>
        <taxon>Rhizobiaceae</taxon>
        <taxon>Rhizobium/Agrobacterium group</taxon>
        <taxon>Agrobacterium</taxon>
        <taxon>Agrobacterium tumefaciens complex</taxon>
    </lineage>
</organism>
<dbReference type="GO" id="GO:0046872">
    <property type="term" value="F:metal ion binding"/>
    <property type="evidence" value="ECO:0007669"/>
    <property type="project" value="UniProtKB-KW"/>
</dbReference>
<dbReference type="RefSeq" id="WP_065657477.1">
    <property type="nucleotide sequence ID" value="NZ_CP026925.1"/>
</dbReference>
<evidence type="ECO:0000256" key="4">
    <source>
        <dbReference type="ARBA" id="ARBA00023239"/>
    </source>
</evidence>
<keyword evidence="5" id="KW-0670">Pyruvate</keyword>
<evidence type="ECO:0000256" key="2">
    <source>
        <dbReference type="ARBA" id="ARBA00005568"/>
    </source>
</evidence>
<dbReference type="PANTHER" id="PTHR30502:SF0">
    <property type="entry name" value="PHOSPHOENOLPYRUVATE CARBOXYLASE FAMILY PROTEIN"/>
    <property type="match status" value="1"/>
</dbReference>
<dbReference type="GO" id="GO:0005737">
    <property type="term" value="C:cytoplasm"/>
    <property type="evidence" value="ECO:0007669"/>
    <property type="project" value="TreeGrafter"/>
</dbReference>
<dbReference type="Proteomes" id="UP000237717">
    <property type="component" value="Chromosome II"/>
</dbReference>
<evidence type="ECO:0000256" key="5">
    <source>
        <dbReference type="ARBA" id="ARBA00023317"/>
    </source>
</evidence>
<dbReference type="FunFam" id="3.20.20.60:FF:000004">
    <property type="entry name" value="5-keto-4-deoxy-D-glucarate aldolase"/>
    <property type="match status" value="1"/>
</dbReference>
<sequence length="256" mass="27105">MELPVNQFKAKLRAGKSQIGLWCGLPGSYAAEIVAPAGFDWLLFDTEHSPSDVLTVLPQLQAVAPYQVSPVVRPAVNDPVLIKRFLDIGVQTLLIPYIQNAEEARAAVDSTRYPPAGIRGVSALTRATRFGRVKNYAQNAVQELCVLVQVETREALAHVEAIASVDGVDGVFIGPADLAASFGYPGQPGHPEVVAAIEATIAKLKRLGVPAGILTPDETFAARCIELGTLFTAVGVDVALLARGAEKLADRFAGPT</sequence>
<keyword evidence="3" id="KW-0479">Metal-binding</keyword>
<dbReference type="PANTHER" id="PTHR30502">
    <property type="entry name" value="2-KETO-3-DEOXY-L-RHAMNONATE ALDOLASE"/>
    <property type="match status" value="1"/>
</dbReference>
<dbReference type="NCBIfam" id="TIGR02311">
    <property type="entry name" value="HpaI"/>
    <property type="match status" value="1"/>
</dbReference>
<dbReference type="EMBL" id="CP026925">
    <property type="protein sequence ID" value="AVH44121.1"/>
    <property type="molecule type" value="Genomic_DNA"/>
</dbReference>
<evidence type="ECO:0000259" key="7">
    <source>
        <dbReference type="Pfam" id="PF03328"/>
    </source>
</evidence>
<dbReference type="Gene3D" id="3.20.20.60">
    <property type="entry name" value="Phosphoenolpyruvate-binding domains"/>
    <property type="match status" value="1"/>
</dbReference>
<protein>
    <submittedName>
        <fullName evidence="8">4-hydroxy-2-oxo-heptane-1,7-dioate aldolase</fullName>
    </submittedName>
</protein>
<reference evidence="8 9" key="1">
    <citation type="submission" date="2018-02" db="EMBL/GenBank/DDBJ databases">
        <title>Complete genome sequence of Agrobacterium tumefaciens 1D1609.</title>
        <authorList>
            <person name="Cho S.-T."/>
            <person name="Haryono M."/>
            <person name="Chang H.-H."/>
            <person name="Santos M.N."/>
            <person name="Lai E.-M."/>
            <person name="Kuo C.-H."/>
        </authorList>
    </citation>
    <scope>NUCLEOTIDE SEQUENCE [LARGE SCALE GENOMIC DNA]</scope>
    <source>
        <strain evidence="8 9">1D1609</strain>
    </source>
</reference>
<evidence type="ECO:0000256" key="3">
    <source>
        <dbReference type="ARBA" id="ARBA00022723"/>
    </source>
</evidence>
<dbReference type="InterPro" id="IPR050251">
    <property type="entry name" value="HpcH-HpaI_aldolase"/>
</dbReference>
<dbReference type="SUPFAM" id="SSF51621">
    <property type="entry name" value="Phosphoenolpyruvate/pyruvate domain"/>
    <property type="match status" value="1"/>
</dbReference>
<gene>
    <name evidence="8" type="primary">hpaI</name>
    <name evidence="8" type="ORF">At1D1609_40750</name>
</gene>
<dbReference type="Pfam" id="PF03328">
    <property type="entry name" value="HpcH_HpaI"/>
    <property type="match status" value="1"/>
</dbReference>
<comment type="similarity">
    <text evidence="2">Belongs to the HpcH/HpaI aldolase family.</text>
</comment>
<name>A0A2L2LIG4_AGRTU</name>
<dbReference type="InterPro" id="IPR040442">
    <property type="entry name" value="Pyrv_kinase-like_dom_sf"/>
</dbReference>
<dbReference type="InterPro" id="IPR015813">
    <property type="entry name" value="Pyrv/PenolPyrv_kinase-like_dom"/>
</dbReference>
<dbReference type="GO" id="GO:0010124">
    <property type="term" value="P:phenylacetate catabolic process"/>
    <property type="evidence" value="ECO:0007669"/>
    <property type="project" value="InterPro"/>
</dbReference>
<feature type="domain" description="HpcH/HpaI aldolase/citrate lyase" evidence="7">
    <location>
        <begin position="18"/>
        <end position="242"/>
    </location>
</feature>
<evidence type="ECO:0000256" key="6">
    <source>
        <dbReference type="ARBA" id="ARBA00045074"/>
    </source>
</evidence>
<comment type="cofactor">
    <cofactor evidence="1">
        <name>a divalent metal cation</name>
        <dbReference type="ChEBI" id="CHEBI:60240"/>
    </cofactor>
</comment>
<evidence type="ECO:0000256" key="1">
    <source>
        <dbReference type="ARBA" id="ARBA00001968"/>
    </source>
</evidence>
<evidence type="ECO:0000313" key="8">
    <source>
        <dbReference type="EMBL" id="AVH44121.1"/>
    </source>
</evidence>
<keyword evidence="4" id="KW-0456">Lyase</keyword>
<dbReference type="AlphaFoldDB" id="A0A2L2LIG4"/>
<dbReference type="InterPro" id="IPR012689">
    <property type="entry name" value="HpaI"/>
</dbReference>
<accession>A0A2L2LIG4</accession>
<proteinExistence type="inferred from homology"/>
<dbReference type="GO" id="GO:0016832">
    <property type="term" value="F:aldehyde-lyase activity"/>
    <property type="evidence" value="ECO:0007669"/>
    <property type="project" value="UniProtKB-ARBA"/>
</dbReference>